<feature type="compositionally biased region" description="Low complexity" evidence="1">
    <location>
        <begin position="9"/>
        <end position="24"/>
    </location>
</feature>
<sequence>MAHGQHNLFTQHSSFTHSNTSSPSIFSTHTTPSSLGLQLDTFDNEGIRPISIQEATVETLVQHNPHVRKLFNDWQDATRQLITLSGTVTNLVNENQCLRNVGSNNNLRHAHFLCSNTTSGDGTPASSSGEPGTRQSRPPASLPDPHRPFVKVRSSQRPADLPFEVLWNLEDCNEDDNACPGANNASRPPMTSALRTRTGDLITERKYSDIKADVASLCTANLHTLPDIDNSKGRKAAGPRTRIWYACWYREELMRVIDELERMHPILALCSGHWKAEHLISNHLNSSNTVTKRRNEPKRSQPRRRQAAESRKRCTRSGSRAGSHSPQRTDSGTNQNNSPKRPRSDSTSKTNDNKRQRMDSHKDPANILGATFQLGGPSQERDKTHNPVPSPESSPRAPPKPLSPQEQARVDVGFIRVSPEPTNLKGIVLSPSSYSKLVNVSHGVELISGLELLQKSDLIQADPSADTLAYLKQLEDADMPDLSEDDDNEAWGHYQYRANGLTPVLVLKDWTTIGNTTIAYRLLAASIRTSRVARYLVNVRKRKAQQYTSDAYIDIIVSKLWEIVSPMVAEQSKPAGSLSQTGEQLPEAEKGRERLKPLHVPELKKWAQEHQISLPPGKAKKQDIIDRILASSSIPTDEEVARLVATR</sequence>
<evidence type="ECO:0000313" key="2">
    <source>
        <dbReference type="EMBL" id="TEB15133.1"/>
    </source>
</evidence>
<gene>
    <name evidence="2" type="ORF">FA13DRAFT_1721308</name>
</gene>
<dbReference type="AlphaFoldDB" id="A0A4Y7S1V8"/>
<feature type="region of interest" description="Disordered" evidence="1">
    <location>
        <begin position="118"/>
        <end position="155"/>
    </location>
</feature>
<feature type="region of interest" description="Disordered" evidence="1">
    <location>
        <begin position="285"/>
        <end position="406"/>
    </location>
</feature>
<feature type="compositionally biased region" description="Basic and acidic residues" evidence="1">
    <location>
        <begin position="342"/>
        <end position="364"/>
    </location>
</feature>
<dbReference type="EMBL" id="QPFP01000367">
    <property type="protein sequence ID" value="TEB15133.1"/>
    <property type="molecule type" value="Genomic_DNA"/>
</dbReference>
<feature type="region of interest" description="Disordered" evidence="1">
    <location>
        <begin position="1"/>
        <end position="30"/>
    </location>
</feature>
<dbReference type="STRING" id="71717.A0A4Y7S1V8"/>
<comment type="caution">
    <text evidence="2">The sequence shown here is derived from an EMBL/GenBank/DDBJ whole genome shotgun (WGS) entry which is preliminary data.</text>
</comment>
<name>A0A4Y7S1V8_COPMI</name>
<dbReference type="OrthoDB" id="3227833at2759"/>
<dbReference type="Proteomes" id="UP000298030">
    <property type="component" value="Unassembled WGS sequence"/>
</dbReference>
<feature type="compositionally biased region" description="Polar residues" evidence="1">
    <location>
        <begin position="316"/>
        <end position="341"/>
    </location>
</feature>
<evidence type="ECO:0000313" key="3">
    <source>
        <dbReference type="Proteomes" id="UP000298030"/>
    </source>
</evidence>
<feature type="compositionally biased region" description="Pro residues" evidence="1">
    <location>
        <begin position="388"/>
        <end position="402"/>
    </location>
</feature>
<feature type="compositionally biased region" description="Polar residues" evidence="1">
    <location>
        <begin position="118"/>
        <end position="138"/>
    </location>
</feature>
<keyword evidence="3" id="KW-1185">Reference proteome</keyword>
<organism evidence="2 3">
    <name type="scientific">Coprinellus micaceus</name>
    <name type="common">Glistening ink-cap mushroom</name>
    <name type="synonym">Coprinus micaceus</name>
    <dbReference type="NCBI Taxonomy" id="71717"/>
    <lineage>
        <taxon>Eukaryota</taxon>
        <taxon>Fungi</taxon>
        <taxon>Dikarya</taxon>
        <taxon>Basidiomycota</taxon>
        <taxon>Agaricomycotina</taxon>
        <taxon>Agaricomycetes</taxon>
        <taxon>Agaricomycetidae</taxon>
        <taxon>Agaricales</taxon>
        <taxon>Agaricineae</taxon>
        <taxon>Psathyrellaceae</taxon>
        <taxon>Coprinellus</taxon>
    </lineage>
</organism>
<accession>A0A4Y7S1V8</accession>
<evidence type="ECO:0000256" key="1">
    <source>
        <dbReference type="SAM" id="MobiDB-lite"/>
    </source>
</evidence>
<protein>
    <recommendedName>
        <fullName evidence="4">SAP domain-containing protein</fullName>
    </recommendedName>
</protein>
<proteinExistence type="predicted"/>
<reference evidence="2 3" key="1">
    <citation type="journal article" date="2019" name="Nat. Ecol. Evol.">
        <title>Megaphylogeny resolves global patterns of mushroom evolution.</title>
        <authorList>
            <person name="Varga T."/>
            <person name="Krizsan K."/>
            <person name="Foldi C."/>
            <person name="Dima B."/>
            <person name="Sanchez-Garcia M."/>
            <person name="Sanchez-Ramirez S."/>
            <person name="Szollosi G.J."/>
            <person name="Szarkandi J.G."/>
            <person name="Papp V."/>
            <person name="Albert L."/>
            <person name="Andreopoulos W."/>
            <person name="Angelini C."/>
            <person name="Antonin V."/>
            <person name="Barry K.W."/>
            <person name="Bougher N.L."/>
            <person name="Buchanan P."/>
            <person name="Buyck B."/>
            <person name="Bense V."/>
            <person name="Catcheside P."/>
            <person name="Chovatia M."/>
            <person name="Cooper J."/>
            <person name="Damon W."/>
            <person name="Desjardin D."/>
            <person name="Finy P."/>
            <person name="Geml J."/>
            <person name="Haridas S."/>
            <person name="Hughes K."/>
            <person name="Justo A."/>
            <person name="Karasinski D."/>
            <person name="Kautmanova I."/>
            <person name="Kiss B."/>
            <person name="Kocsube S."/>
            <person name="Kotiranta H."/>
            <person name="LaButti K.M."/>
            <person name="Lechner B.E."/>
            <person name="Liimatainen K."/>
            <person name="Lipzen A."/>
            <person name="Lukacs Z."/>
            <person name="Mihaltcheva S."/>
            <person name="Morgado L.N."/>
            <person name="Niskanen T."/>
            <person name="Noordeloos M.E."/>
            <person name="Ohm R.A."/>
            <person name="Ortiz-Santana B."/>
            <person name="Ovrebo C."/>
            <person name="Racz N."/>
            <person name="Riley R."/>
            <person name="Savchenko A."/>
            <person name="Shiryaev A."/>
            <person name="Soop K."/>
            <person name="Spirin V."/>
            <person name="Szebenyi C."/>
            <person name="Tomsovsky M."/>
            <person name="Tulloss R.E."/>
            <person name="Uehling J."/>
            <person name="Grigoriev I.V."/>
            <person name="Vagvolgyi C."/>
            <person name="Papp T."/>
            <person name="Martin F.M."/>
            <person name="Miettinen O."/>
            <person name="Hibbett D.S."/>
            <person name="Nagy L.G."/>
        </authorList>
    </citation>
    <scope>NUCLEOTIDE SEQUENCE [LARGE SCALE GENOMIC DNA]</scope>
    <source>
        <strain evidence="2 3">FP101781</strain>
    </source>
</reference>
<evidence type="ECO:0008006" key="4">
    <source>
        <dbReference type="Google" id="ProtNLM"/>
    </source>
</evidence>
<feature type="region of interest" description="Disordered" evidence="1">
    <location>
        <begin position="572"/>
        <end position="594"/>
    </location>
</feature>